<feature type="non-terminal residue" evidence="2">
    <location>
        <position position="45"/>
    </location>
</feature>
<evidence type="ECO:0000313" key="2">
    <source>
        <dbReference type="EMBL" id="CAA9531856.1"/>
    </source>
</evidence>
<name>A0A6J4TUD3_9ACTN</name>
<proteinExistence type="predicted"/>
<feature type="region of interest" description="Disordered" evidence="1">
    <location>
        <begin position="1"/>
        <end position="45"/>
    </location>
</feature>
<feature type="non-terminal residue" evidence="2">
    <location>
        <position position="1"/>
    </location>
</feature>
<dbReference type="AlphaFoldDB" id="A0A6J4TUD3"/>
<reference evidence="2" key="1">
    <citation type="submission" date="2020-02" db="EMBL/GenBank/DDBJ databases">
        <authorList>
            <person name="Meier V. D."/>
        </authorList>
    </citation>
    <scope>NUCLEOTIDE SEQUENCE</scope>
    <source>
        <strain evidence="2">AVDCRST_MAG67</strain>
    </source>
</reference>
<dbReference type="EMBL" id="CADCVQ010000172">
    <property type="protein sequence ID" value="CAA9531856.1"/>
    <property type="molecule type" value="Genomic_DNA"/>
</dbReference>
<sequence>AHANGRVARAADPEKGDHQLRPVARRRSFRAGARPRRRGATRSRD</sequence>
<evidence type="ECO:0000256" key="1">
    <source>
        <dbReference type="SAM" id="MobiDB-lite"/>
    </source>
</evidence>
<gene>
    <name evidence="2" type="ORF">AVDCRST_MAG67-4303</name>
</gene>
<feature type="compositionally biased region" description="Basic residues" evidence="1">
    <location>
        <begin position="23"/>
        <end position="45"/>
    </location>
</feature>
<protein>
    <submittedName>
        <fullName evidence="2">Uncharacterized protein</fullName>
    </submittedName>
</protein>
<accession>A0A6J4TUD3</accession>
<feature type="compositionally biased region" description="Basic and acidic residues" evidence="1">
    <location>
        <begin position="9"/>
        <end position="20"/>
    </location>
</feature>
<organism evidence="2">
    <name type="scientific">uncultured Solirubrobacteraceae bacterium</name>
    <dbReference type="NCBI Taxonomy" id="1162706"/>
    <lineage>
        <taxon>Bacteria</taxon>
        <taxon>Bacillati</taxon>
        <taxon>Actinomycetota</taxon>
        <taxon>Thermoleophilia</taxon>
        <taxon>Solirubrobacterales</taxon>
        <taxon>Solirubrobacteraceae</taxon>
        <taxon>environmental samples</taxon>
    </lineage>
</organism>